<dbReference type="InterPro" id="IPR011712">
    <property type="entry name" value="Sig_transdc_His_kin_sub3_dim/P"/>
</dbReference>
<evidence type="ECO:0000256" key="10">
    <source>
        <dbReference type="SAM" id="Phobius"/>
    </source>
</evidence>
<keyword evidence="4" id="KW-0808">Transferase</keyword>
<keyword evidence="13" id="KW-1185">Reference proteome</keyword>
<feature type="transmembrane region" description="Helical" evidence="10">
    <location>
        <begin position="37"/>
        <end position="53"/>
    </location>
</feature>
<dbReference type="SUPFAM" id="SSF55874">
    <property type="entry name" value="ATPase domain of HSP90 chaperone/DNA topoisomerase II/histidine kinase"/>
    <property type="match status" value="1"/>
</dbReference>
<dbReference type="Proteomes" id="UP000652013">
    <property type="component" value="Unassembled WGS sequence"/>
</dbReference>
<keyword evidence="9" id="KW-0175">Coiled coil</keyword>
<feature type="transmembrane region" description="Helical" evidence="10">
    <location>
        <begin position="6"/>
        <end position="25"/>
    </location>
</feature>
<sequence length="379" mass="39565">MRWTWRDAGWALAGAVAGVLWYLLAASEGDEGLPPRPVVLAATALAALAVLAWRRRRPVLLAALTVTGGVFLVGPAGAAPVALYAVGRYRSRRVTVAVSGLAAVLVTAVYAVFVPGDRLLFGFLVAVHVLPSVIAAELGMLARSRRELLAALEERARLAEEGQRRHAEEARQAERERIAREMHDVLAHRLSLLAVHAGALEFGEGLGPRERQAVGVVRQGAYEALEDLREVLGLLRADGGDADRPQPTLADLPALVAESRLAGARVELDRRVDGDVPGSVGRHAYRVVQEGLTNARKHAGGAPVRVSVAGDAAAGLTVEVVNPAGAAGASGAAGAAPAVPGGGAGLIGLAERVRLLGGRLDHGRAGGDFRLVAWLPWRP</sequence>
<feature type="domain" description="Signal transduction histidine kinase subgroup 3 dimerisation and phosphoacceptor" evidence="11">
    <location>
        <begin position="174"/>
        <end position="238"/>
    </location>
</feature>
<feature type="coiled-coil region" evidence="9">
    <location>
        <begin position="141"/>
        <end position="176"/>
    </location>
</feature>
<evidence type="ECO:0000256" key="9">
    <source>
        <dbReference type="SAM" id="Coils"/>
    </source>
</evidence>
<keyword evidence="3" id="KW-0597">Phosphoprotein</keyword>
<accession>A0A8J3YDS9</accession>
<reference evidence="12" key="1">
    <citation type="submission" date="2021-01" db="EMBL/GenBank/DDBJ databases">
        <title>Whole genome shotgun sequence of Spirilliplanes yamanashiensis NBRC 15828.</title>
        <authorList>
            <person name="Komaki H."/>
            <person name="Tamura T."/>
        </authorList>
    </citation>
    <scope>NUCLEOTIDE SEQUENCE</scope>
    <source>
        <strain evidence="12">NBRC 15828</strain>
    </source>
</reference>
<evidence type="ECO:0000256" key="5">
    <source>
        <dbReference type="ARBA" id="ARBA00022741"/>
    </source>
</evidence>
<evidence type="ECO:0000256" key="1">
    <source>
        <dbReference type="ARBA" id="ARBA00000085"/>
    </source>
</evidence>
<name>A0A8J3YDS9_9ACTN</name>
<dbReference type="InterPro" id="IPR036890">
    <property type="entry name" value="HATPase_C_sf"/>
</dbReference>
<evidence type="ECO:0000256" key="4">
    <source>
        <dbReference type="ARBA" id="ARBA00022679"/>
    </source>
</evidence>
<organism evidence="12 13">
    <name type="scientific">Spirilliplanes yamanashiensis</name>
    <dbReference type="NCBI Taxonomy" id="42233"/>
    <lineage>
        <taxon>Bacteria</taxon>
        <taxon>Bacillati</taxon>
        <taxon>Actinomycetota</taxon>
        <taxon>Actinomycetes</taxon>
        <taxon>Micromonosporales</taxon>
        <taxon>Micromonosporaceae</taxon>
        <taxon>Spirilliplanes</taxon>
    </lineage>
</organism>
<evidence type="ECO:0000256" key="7">
    <source>
        <dbReference type="ARBA" id="ARBA00022840"/>
    </source>
</evidence>
<evidence type="ECO:0000256" key="6">
    <source>
        <dbReference type="ARBA" id="ARBA00022777"/>
    </source>
</evidence>
<feature type="transmembrane region" description="Helical" evidence="10">
    <location>
        <begin position="119"/>
        <end position="142"/>
    </location>
</feature>
<evidence type="ECO:0000256" key="2">
    <source>
        <dbReference type="ARBA" id="ARBA00012438"/>
    </source>
</evidence>
<proteinExistence type="predicted"/>
<keyword evidence="10" id="KW-0472">Membrane</keyword>
<dbReference type="Gene3D" id="1.20.5.1930">
    <property type="match status" value="1"/>
</dbReference>
<keyword evidence="8" id="KW-0902">Two-component regulatory system</keyword>
<keyword evidence="5" id="KW-0547">Nucleotide-binding</keyword>
<evidence type="ECO:0000256" key="3">
    <source>
        <dbReference type="ARBA" id="ARBA00022553"/>
    </source>
</evidence>
<dbReference type="PANTHER" id="PTHR24421">
    <property type="entry name" value="NITRATE/NITRITE SENSOR PROTEIN NARX-RELATED"/>
    <property type="match status" value="1"/>
</dbReference>
<evidence type="ECO:0000313" key="12">
    <source>
        <dbReference type="EMBL" id="GIJ05882.1"/>
    </source>
</evidence>
<comment type="caution">
    <text evidence="12">The sequence shown here is derived from an EMBL/GenBank/DDBJ whole genome shotgun (WGS) entry which is preliminary data.</text>
</comment>
<gene>
    <name evidence="12" type="ORF">Sya03_52340</name>
</gene>
<dbReference type="GO" id="GO:0005524">
    <property type="term" value="F:ATP binding"/>
    <property type="evidence" value="ECO:0007669"/>
    <property type="project" value="UniProtKB-KW"/>
</dbReference>
<dbReference type="GO" id="GO:0046983">
    <property type="term" value="F:protein dimerization activity"/>
    <property type="evidence" value="ECO:0007669"/>
    <property type="project" value="InterPro"/>
</dbReference>
<evidence type="ECO:0000256" key="8">
    <source>
        <dbReference type="ARBA" id="ARBA00023012"/>
    </source>
</evidence>
<keyword evidence="10" id="KW-1133">Transmembrane helix</keyword>
<evidence type="ECO:0000313" key="13">
    <source>
        <dbReference type="Proteomes" id="UP000652013"/>
    </source>
</evidence>
<evidence type="ECO:0000259" key="11">
    <source>
        <dbReference type="Pfam" id="PF07730"/>
    </source>
</evidence>
<keyword evidence="6 12" id="KW-0418">Kinase</keyword>
<dbReference type="GO" id="GO:0000155">
    <property type="term" value="F:phosphorelay sensor kinase activity"/>
    <property type="evidence" value="ECO:0007669"/>
    <property type="project" value="InterPro"/>
</dbReference>
<dbReference type="Pfam" id="PF07730">
    <property type="entry name" value="HisKA_3"/>
    <property type="match status" value="1"/>
</dbReference>
<dbReference type="AlphaFoldDB" id="A0A8J3YDS9"/>
<feature type="transmembrane region" description="Helical" evidence="10">
    <location>
        <begin position="94"/>
        <end position="113"/>
    </location>
</feature>
<dbReference type="InterPro" id="IPR050482">
    <property type="entry name" value="Sensor_HK_TwoCompSys"/>
</dbReference>
<dbReference type="RefSeq" id="WP_203941059.1">
    <property type="nucleotide sequence ID" value="NZ_BAAAGJ010000003.1"/>
</dbReference>
<keyword evidence="10" id="KW-0812">Transmembrane</keyword>
<dbReference type="PANTHER" id="PTHR24421:SF10">
    <property type="entry name" value="NITRATE_NITRITE SENSOR PROTEIN NARQ"/>
    <property type="match status" value="1"/>
</dbReference>
<dbReference type="GO" id="GO:0016020">
    <property type="term" value="C:membrane"/>
    <property type="evidence" value="ECO:0007669"/>
    <property type="project" value="InterPro"/>
</dbReference>
<keyword evidence="7" id="KW-0067">ATP-binding</keyword>
<dbReference type="EC" id="2.7.13.3" evidence="2"/>
<comment type="catalytic activity">
    <reaction evidence="1">
        <text>ATP + protein L-histidine = ADP + protein N-phospho-L-histidine.</text>
        <dbReference type="EC" id="2.7.13.3"/>
    </reaction>
</comment>
<feature type="transmembrane region" description="Helical" evidence="10">
    <location>
        <begin position="59"/>
        <end position="87"/>
    </location>
</feature>
<protein>
    <recommendedName>
        <fullName evidence="2">histidine kinase</fullName>
        <ecNumber evidence="2">2.7.13.3</ecNumber>
    </recommendedName>
</protein>
<dbReference type="EMBL" id="BOOY01000036">
    <property type="protein sequence ID" value="GIJ05882.1"/>
    <property type="molecule type" value="Genomic_DNA"/>
</dbReference>
<dbReference type="Gene3D" id="3.30.565.10">
    <property type="entry name" value="Histidine kinase-like ATPase, C-terminal domain"/>
    <property type="match status" value="1"/>
</dbReference>